<evidence type="ECO:0000256" key="5">
    <source>
        <dbReference type="ARBA" id="ARBA00022692"/>
    </source>
</evidence>
<dbReference type="Gene3D" id="1.10.3720.10">
    <property type="entry name" value="MetI-like"/>
    <property type="match status" value="1"/>
</dbReference>
<keyword evidence="5 9" id="KW-0812">Transmembrane</keyword>
<dbReference type="InterPro" id="IPR051789">
    <property type="entry name" value="Bact_Polyamine_Transport"/>
</dbReference>
<dbReference type="PANTHER" id="PTHR43848">
    <property type="entry name" value="PUTRESCINE TRANSPORT SYSTEM PERMEASE PROTEIN POTI"/>
    <property type="match status" value="1"/>
</dbReference>
<keyword evidence="3" id="KW-0813">Transport</keyword>
<feature type="transmembrane region" description="Helical" evidence="9">
    <location>
        <begin position="67"/>
        <end position="91"/>
    </location>
</feature>
<feature type="transmembrane region" description="Helical" evidence="9">
    <location>
        <begin position="145"/>
        <end position="166"/>
    </location>
</feature>
<keyword evidence="6 9" id="KW-1133">Transmembrane helix</keyword>
<evidence type="ECO:0000256" key="4">
    <source>
        <dbReference type="ARBA" id="ARBA00022475"/>
    </source>
</evidence>
<evidence type="ECO:0000256" key="6">
    <source>
        <dbReference type="ARBA" id="ARBA00022989"/>
    </source>
</evidence>
<evidence type="ECO:0000259" key="10">
    <source>
        <dbReference type="PROSITE" id="PS50928"/>
    </source>
</evidence>
<comment type="similarity">
    <text evidence="2">Belongs to the binding-protein-dependent transport system permease family. CysTW subfamily.</text>
</comment>
<reference evidence="11" key="1">
    <citation type="submission" date="2018-06" db="EMBL/GenBank/DDBJ databases">
        <authorList>
            <person name="Zhirakovskaya E."/>
        </authorList>
    </citation>
    <scope>NUCLEOTIDE SEQUENCE</scope>
</reference>
<dbReference type="CDD" id="cd06261">
    <property type="entry name" value="TM_PBP2"/>
    <property type="match status" value="1"/>
</dbReference>
<dbReference type="Pfam" id="PF00528">
    <property type="entry name" value="BPD_transp_1"/>
    <property type="match status" value="1"/>
</dbReference>
<dbReference type="InterPro" id="IPR035906">
    <property type="entry name" value="MetI-like_sf"/>
</dbReference>
<accession>A0A3B0RVY7</accession>
<feature type="region of interest" description="Disordered" evidence="8">
    <location>
        <begin position="346"/>
        <end position="430"/>
    </location>
</feature>
<feature type="transmembrane region" description="Helical" evidence="9">
    <location>
        <begin position="294"/>
        <end position="317"/>
    </location>
</feature>
<proteinExistence type="inferred from homology"/>
<evidence type="ECO:0000256" key="3">
    <source>
        <dbReference type="ARBA" id="ARBA00022448"/>
    </source>
</evidence>
<evidence type="ECO:0000313" key="11">
    <source>
        <dbReference type="EMBL" id="VAV96427.1"/>
    </source>
</evidence>
<dbReference type="PANTHER" id="PTHR43848:SF2">
    <property type="entry name" value="PUTRESCINE TRANSPORT SYSTEM PERMEASE PROTEIN POTI"/>
    <property type="match status" value="1"/>
</dbReference>
<dbReference type="GO" id="GO:0005886">
    <property type="term" value="C:plasma membrane"/>
    <property type="evidence" value="ECO:0007669"/>
    <property type="project" value="UniProtKB-SubCell"/>
</dbReference>
<keyword evidence="7 9" id="KW-0472">Membrane</keyword>
<feature type="domain" description="ABC transmembrane type-1" evidence="10">
    <location>
        <begin position="67"/>
        <end position="264"/>
    </location>
</feature>
<gene>
    <name evidence="11" type="ORF">MNBD_ALPHA08-734</name>
</gene>
<comment type="subcellular location">
    <subcellularLocation>
        <location evidence="1">Cell membrane</location>
        <topology evidence="1">Multi-pass membrane protein</topology>
    </subcellularLocation>
</comment>
<evidence type="ECO:0000256" key="2">
    <source>
        <dbReference type="ARBA" id="ARBA00007069"/>
    </source>
</evidence>
<organism evidence="11">
    <name type="scientific">hydrothermal vent metagenome</name>
    <dbReference type="NCBI Taxonomy" id="652676"/>
    <lineage>
        <taxon>unclassified sequences</taxon>
        <taxon>metagenomes</taxon>
        <taxon>ecological metagenomes</taxon>
    </lineage>
</organism>
<dbReference type="EMBL" id="UOEC01000132">
    <property type="protein sequence ID" value="VAV96427.1"/>
    <property type="molecule type" value="Genomic_DNA"/>
</dbReference>
<evidence type="ECO:0000256" key="9">
    <source>
        <dbReference type="SAM" id="Phobius"/>
    </source>
</evidence>
<name>A0A3B0RVY7_9ZZZZ</name>
<evidence type="ECO:0000256" key="7">
    <source>
        <dbReference type="ARBA" id="ARBA00023136"/>
    </source>
</evidence>
<keyword evidence="4" id="KW-1003">Cell membrane</keyword>
<feature type="compositionally biased region" description="Polar residues" evidence="8">
    <location>
        <begin position="366"/>
        <end position="376"/>
    </location>
</feature>
<feature type="transmembrane region" description="Helical" evidence="9">
    <location>
        <begin position="245"/>
        <end position="263"/>
    </location>
</feature>
<dbReference type="AlphaFoldDB" id="A0A3B0RVY7"/>
<protein>
    <submittedName>
        <fullName evidence="11">Spermidine/putrescine import ABC transporter permease protein PotC (TC 3.A.1.11.1)</fullName>
    </submittedName>
</protein>
<evidence type="ECO:0000256" key="8">
    <source>
        <dbReference type="SAM" id="MobiDB-lite"/>
    </source>
</evidence>
<feature type="compositionally biased region" description="Basic and acidic residues" evidence="8">
    <location>
        <begin position="346"/>
        <end position="357"/>
    </location>
</feature>
<dbReference type="PROSITE" id="PS50928">
    <property type="entry name" value="ABC_TM1"/>
    <property type="match status" value="1"/>
</dbReference>
<feature type="transmembrane region" description="Helical" evidence="9">
    <location>
        <begin position="195"/>
        <end position="214"/>
    </location>
</feature>
<sequence>MNNSSPLIRIGLAFYLILFFTYLLGPLVLMGITAFNSATFPQVTPWEVFSFEWFSVLFNDQRIITGLWYSLVIGFFTVILSVSIGLAGALILTQIWPKVRATFYTVIIAPILIPGVVLGISTLVFWDRINVMLGLSPDSFLQNGIFLTVLGQATFISSYCMLVFVARLQRYDVGLTEAALDMGATHVQAFRKIQLPFLMPAVASSAVLAFLASFENYNTTIFTHQKFATLTIVLSQKVRLGIDPSISALAFIIVALTVFFALLHEVRTRRAQLAIANGAPVGAVSKSFAMPKMFAGNPAAVVLGVFVAVAVGVFAWAQVYNPEPAKQAYTAEKRAIQAKAIEAIRQKSRDKARERQMKGPKVFETQKGTGSESPGQGSFGNVFKPGNLEEAAGAKDKKKKPTGVNPGQGAFGNIFGTENLDKVAPKKEGN</sequence>
<feature type="transmembrane region" description="Helical" evidence="9">
    <location>
        <begin position="103"/>
        <end position="125"/>
    </location>
</feature>
<dbReference type="GO" id="GO:0055085">
    <property type="term" value="P:transmembrane transport"/>
    <property type="evidence" value="ECO:0007669"/>
    <property type="project" value="InterPro"/>
</dbReference>
<feature type="transmembrane region" description="Helical" evidence="9">
    <location>
        <begin position="12"/>
        <end position="35"/>
    </location>
</feature>
<dbReference type="SUPFAM" id="SSF161098">
    <property type="entry name" value="MetI-like"/>
    <property type="match status" value="1"/>
</dbReference>
<dbReference type="InterPro" id="IPR000515">
    <property type="entry name" value="MetI-like"/>
</dbReference>
<feature type="compositionally biased region" description="Basic and acidic residues" evidence="8">
    <location>
        <begin position="419"/>
        <end position="430"/>
    </location>
</feature>
<evidence type="ECO:0000256" key="1">
    <source>
        <dbReference type="ARBA" id="ARBA00004651"/>
    </source>
</evidence>